<protein>
    <submittedName>
        <fullName evidence="1">Uncharacterized protein</fullName>
    </submittedName>
</protein>
<evidence type="ECO:0000313" key="1">
    <source>
        <dbReference type="EMBL" id="KAI4302231.1"/>
    </source>
</evidence>
<reference evidence="2" key="1">
    <citation type="journal article" date="2023" name="Front. Plant Sci.">
        <title>Chromosomal-level genome assembly of Melastoma candidum provides insights into trichome evolution.</title>
        <authorList>
            <person name="Zhong Y."/>
            <person name="Wu W."/>
            <person name="Sun C."/>
            <person name="Zou P."/>
            <person name="Liu Y."/>
            <person name="Dai S."/>
            <person name="Zhou R."/>
        </authorList>
    </citation>
    <scope>NUCLEOTIDE SEQUENCE [LARGE SCALE GENOMIC DNA]</scope>
</reference>
<gene>
    <name evidence="1" type="ORF">MLD38_038008</name>
</gene>
<dbReference type="Proteomes" id="UP001057402">
    <property type="component" value="Chromosome 12"/>
</dbReference>
<dbReference type="EMBL" id="CM042891">
    <property type="protein sequence ID" value="KAI4302231.1"/>
    <property type="molecule type" value="Genomic_DNA"/>
</dbReference>
<accession>A0ACB9KXP2</accession>
<comment type="caution">
    <text evidence="1">The sequence shown here is derived from an EMBL/GenBank/DDBJ whole genome shotgun (WGS) entry which is preliminary data.</text>
</comment>
<proteinExistence type="predicted"/>
<keyword evidence="2" id="KW-1185">Reference proteome</keyword>
<name>A0ACB9KXP2_9MYRT</name>
<organism evidence="1 2">
    <name type="scientific">Melastoma candidum</name>
    <dbReference type="NCBI Taxonomy" id="119954"/>
    <lineage>
        <taxon>Eukaryota</taxon>
        <taxon>Viridiplantae</taxon>
        <taxon>Streptophyta</taxon>
        <taxon>Embryophyta</taxon>
        <taxon>Tracheophyta</taxon>
        <taxon>Spermatophyta</taxon>
        <taxon>Magnoliopsida</taxon>
        <taxon>eudicotyledons</taxon>
        <taxon>Gunneridae</taxon>
        <taxon>Pentapetalae</taxon>
        <taxon>rosids</taxon>
        <taxon>malvids</taxon>
        <taxon>Myrtales</taxon>
        <taxon>Melastomataceae</taxon>
        <taxon>Melastomatoideae</taxon>
        <taxon>Melastomateae</taxon>
        <taxon>Melastoma</taxon>
    </lineage>
</organism>
<sequence>MAEKKRIHLDWSELIDGRDDGSPPPELVVLPPSFAPSVRDLEVIDSVDPSVTELVEGFSDRSLEEEINKKRDTLERLGNNLRDGGKKLRVMLAAMSREMERRKLRRVDQETDRSVRPRSPHCPTTEGTSDGLRESPPVQAPFQECFAQLFSKKMDENNSYRAPNAHKAEESSEGYLNRSKKKFKGKVSPKKRRKPFQSSRHLSFQDCGSLHFDIVEQNDDNERDNGSLSPYFLRRRGDLFSPRFASRSKDPQISQLKNSPKKQRQTVILDVDEDCQAIETTAGEDIVSKCASMKDTRIYYPSRDDPRSVEISYSDVACLDPKCYLTSPIINFYILYLQQKELWLDRGMSDYHFFNTYFYKKLQEAISCKGFEKDASFSKFRRWWKGVNIFQKAYIFIPIHEEQHWSLAIICFPDREDQSGPIVLHLDSLQLHRSKLIFKNIKSFLTEEWNHMKLEVDLSKLSLSHGVWKVLPSKIEEKTISVPQQNNEYDCGLFVLYFVERFMEEAPDRLKKKDLSMFGKQWFRPEEASGLRAKIKRLLLKELVKATEEANHPSKSAPSSGESE</sequence>
<evidence type="ECO:0000313" key="2">
    <source>
        <dbReference type="Proteomes" id="UP001057402"/>
    </source>
</evidence>